<proteinExistence type="predicted"/>
<evidence type="ECO:0000313" key="2">
    <source>
        <dbReference type="WBParaSite" id="JU765_v2.g552.t1"/>
    </source>
</evidence>
<sequence length="762" mass="85186">MMTDSYSKVTLLFNLQRLIQKVVHFVLIIFNHQACKRTNEQKQIIFDEGAVPNLVKWLQSMENKLIEAAVRIILELTYGTGTQKQVIINEGVIPRLVELLQLPSTPNFTKKMILEIFVEKANGTNEQTYEVFQTDVIPCFIDLLDSDNEVIAEEAARALSHMVRLEGATSLANYANGTIEQKQIVINRGAVPHLINCLVSTSEQHAVYEQASLALANIAKGTNRQKQAIIDANGVPHLINCLISTTGNVREQVSLALANIAKGTNRQIQTVVLQLLLLLQEDNLFNCQQSVYTLVKIARGTDEQKKVLIDEGVTARLVQLFSLTEKFTRNMRLEPDIQILIDRNVIHLLVEQSRIGDFQLSYFDIKGNILQILIEIIRRTNQQMRMLIDEGVIPHLVELFESLLTFYFVKRKGNFLYSFSYFYIARYLFDERKMAIWYWSPMSSTNVSIRTFRTLGSQLDSVIQLLFDLLESDNADIAVEAARGLFNILDGIEEEADEDIEAGIIPRLIYLLGSHNAVIVVEIARGLSNLLGGTEKQINQVIRAGVIPRFIDLLESKNEVVTEEVAIGLSNAAAGTEKQINLVIDAIPKLITLLRLPHSPVHVQALKALANIAGRSNQQKDSVTEALPHLPSFLTLERPVICEYSCRLIAGVAAGDPNQKQKIIDENLLMPLKNLLDPSSPLICEQAARTFANIAAGTPQQKWLILNSAVGSFIELLEDENVLICEQAVRALANIAVGSIELRDEVIESGAQLFCKCCFPEK</sequence>
<reference evidence="2" key="1">
    <citation type="submission" date="2022-11" db="UniProtKB">
        <authorList>
            <consortium name="WormBaseParasite"/>
        </authorList>
    </citation>
    <scope>IDENTIFICATION</scope>
</reference>
<accession>A0AC34RCG7</accession>
<dbReference type="WBParaSite" id="JU765_v2.g552.t1">
    <property type="protein sequence ID" value="JU765_v2.g552.t1"/>
    <property type="gene ID" value="JU765_v2.g552"/>
</dbReference>
<evidence type="ECO:0000313" key="1">
    <source>
        <dbReference type="Proteomes" id="UP000887576"/>
    </source>
</evidence>
<name>A0AC34RCG7_9BILA</name>
<protein>
    <submittedName>
        <fullName evidence="2">Uncharacterized protein</fullName>
    </submittedName>
</protein>
<dbReference type="Proteomes" id="UP000887576">
    <property type="component" value="Unplaced"/>
</dbReference>
<organism evidence="1 2">
    <name type="scientific">Panagrolaimus sp. JU765</name>
    <dbReference type="NCBI Taxonomy" id="591449"/>
    <lineage>
        <taxon>Eukaryota</taxon>
        <taxon>Metazoa</taxon>
        <taxon>Ecdysozoa</taxon>
        <taxon>Nematoda</taxon>
        <taxon>Chromadorea</taxon>
        <taxon>Rhabditida</taxon>
        <taxon>Tylenchina</taxon>
        <taxon>Panagrolaimomorpha</taxon>
        <taxon>Panagrolaimoidea</taxon>
        <taxon>Panagrolaimidae</taxon>
        <taxon>Panagrolaimus</taxon>
    </lineage>
</organism>